<evidence type="ECO:0008006" key="5">
    <source>
        <dbReference type="Google" id="ProtNLM"/>
    </source>
</evidence>
<keyword evidence="2" id="KW-1133">Transmembrane helix</keyword>
<feature type="transmembrane region" description="Helical" evidence="2">
    <location>
        <begin position="222"/>
        <end position="247"/>
    </location>
</feature>
<feature type="transmembrane region" description="Helical" evidence="2">
    <location>
        <begin position="259"/>
        <end position="276"/>
    </location>
</feature>
<proteinExistence type="predicted"/>
<evidence type="ECO:0000256" key="2">
    <source>
        <dbReference type="SAM" id="Phobius"/>
    </source>
</evidence>
<comment type="caution">
    <text evidence="3">The sequence shown here is derived from an EMBL/GenBank/DDBJ whole genome shotgun (WGS) entry which is preliminary data.</text>
</comment>
<evidence type="ECO:0000313" key="3">
    <source>
        <dbReference type="EMBL" id="GMA41320.1"/>
    </source>
</evidence>
<feature type="compositionally biased region" description="Low complexity" evidence="1">
    <location>
        <begin position="35"/>
        <end position="44"/>
    </location>
</feature>
<dbReference type="EMBL" id="BSUO01000001">
    <property type="protein sequence ID" value="GMA41320.1"/>
    <property type="molecule type" value="Genomic_DNA"/>
</dbReference>
<name>A0ABQ6ITS5_9MICO</name>
<dbReference type="RefSeq" id="WP_284304877.1">
    <property type="nucleotide sequence ID" value="NZ_BSUO01000001.1"/>
</dbReference>
<keyword evidence="2" id="KW-0812">Transmembrane</keyword>
<evidence type="ECO:0000313" key="4">
    <source>
        <dbReference type="Proteomes" id="UP001157126"/>
    </source>
</evidence>
<accession>A0ABQ6ITS5</accession>
<keyword evidence="2" id="KW-0472">Membrane</keyword>
<gene>
    <name evidence="3" type="ORF">GCM10025883_33650</name>
</gene>
<feature type="compositionally biased region" description="Polar residues" evidence="1">
    <location>
        <begin position="49"/>
        <end position="58"/>
    </location>
</feature>
<feature type="compositionally biased region" description="Low complexity" evidence="1">
    <location>
        <begin position="1"/>
        <end position="22"/>
    </location>
</feature>
<keyword evidence="4" id="KW-1185">Reference proteome</keyword>
<reference evidence="4" key="1">
    <citation type="journal article" date="2019" name="Int. J. Syst. Evol. Microbiol.">
        <title>The Global Catalogue of Microorganisms (GCM) 10K type strain sequencing project: providing services to taxonomists for standard genome sequencing and annotation.</title>
        <authorList>
            <consortium name="The Broad Institute Genomics Platform"/>
            <consortium name="The Broad Institute Genome Sequencing Center for Infectious Disease"/>
            <person name="Wu L."/>
            <person name="Ma J."/>
        </authorList>
    </citation>
    <scope>NUCLEOTIDE SEQUENCE [LARGE SCALE GENOMIC DNA]</scope>
    <source>
        <strain evidence="4">NBRC 113072</strain>
    </source>
</reference>
<feature type="region of interest" description="Disordered" evidence="1">
    <location>
        <begin position="1"/>
        <end position="58"/>
    </location>
</feature>
<evidence type="ECO:0000256" key="1">
    <source>
        <dbReference type="SAM" id="MobiDB-lite"/>
    </source>
</evidence>
<organism evidence="3 4">
    <name type="scientific">Mobilicoccus caccae</name>
    <dbReference type="NCBI Taxonomy" id="1859295"/>
    <lineage>
        <taxon>Bacteria</taxon>
        <taxon>Bacillati</taxon>
        <taxon>Actinomycetota</taxon>
        <taxon>Actinomycetes</taxon>
        <taxon>Micrococcales</taxon>
        <taxon>Dermatophilaceae</taxon>
        <taxon>Mobilicoccus</taxon>
    </lineage>
</organism>
<protein>
    <recommendedName>
        <fullName evidence="5">Integral membrane protein</fullName>
    </recommendedName>
</protein>
<dbReference type="Proteomes" id="UP001157126">
    <property type="component" value="Unassembled WGS sequence"/>
</dbReference>
<sequence>MNASSAAGATAPQPASATSGTPEPQHEQEAGAVEPAATSASTPAKPGQQRRTPARSTVSTLGRLTAATVIACSLNGAAAYVFVQSDAMEVRSTATEQQASLDRISRTVSAMPTTARRLGTDRGAQNAHLDDAGRASSEITAAASRAAAGPAQFNGDIGRLSALSASYTRYVSTVERARVATGAAATTLYTEADRLRTTEIEPVLGDLSSANAARSDGAEVNVALTIGFLGLTTVASLAASIGGAWWLARRTKRMVNPGLFAATALTAVTSGYAVAAMTSPDQTVNGPFSGPAVLLGGLTAAGLAWYGYEQRRKEYR</sequence>
<feature type="transmembrane region" description="Helical" evidence="2">
    <location>
        <begin position="288"/>
        <end position="308"/>
    </location>
</feature>